<keyword evidence="14" id="KW-1185">Reference proteome</keyword>
<evidence type="ECO:0000256" key="5">
    <source>
        <dbReference type="ARBA" id="ARBA00022448"/>
    </source>
</evidence>
<gene>
    <name evidence="13" type="primary">ccmD</name>
    <name evidence="13" type="ORF">KPL78_19925</name>
</gene>
<dbReference type="EMBL" id="JAHYBZ010000007">
    <property type="protein sequence ID" value="MBW6400138.1"/>
    <property type="molecule type" value="Genomic_DNA"/>
</dbReference>
<keyword evidence="11 12" id="KW-0472">Membrane</keyword>
<evidence type="ECO:0000256" key="12">
    <source>
        <dbReference type="RuleBase" id="RU363101"/>
    </source>
</evidence>
<keyword evidence="8 12" id="KW-0812">Transmembrane</keyword>
<evidence type="ECO:0000256" key="8">
    <source>
        <dbReference type="ARBA" id="ARBA00022692"/>
    </source>
</evidence>
<comment type="caution">
    <text evidence="13">The sequence shown here is derived from an EMBL/GenBank/DDBJ whole genome shotgun (WGS) entry which is preliminary data.</text>
</comment>
<keyword evidence="9 12" id="KW-0201">Cytochrome c-type biogenesis</keyword>
<evidence type="ECO:0000256" key="7">
    <source>
        <dbReference type="ARBA" id="ARBA00022519"/>
    </source>
</evidence>
<dbReference type="RefSeq" id="WP_219764745.1">
    <property type="nucleotide sequence ID" value="NZ_JAHYBZ010000007.1"/>
</dbReference>
<comment type="similarity">
    <text evidence="3 12">Belongs to the CcmD/CycX/HelD family.</text>
</comment>
<evidence type="ECO:0000256" key="6">
    <source>
        <dbReference type="ARBA" id="ARBA00022475"/>
    </source>
</evidence>
<proteinExistence type="inferred from homology"/>
<evidence type="ECO:0000313" key="14">
    <source>
        <dbReference type="Proteomes" id="UP001196565"/>
    </source>
</evidence>
<dbReference type="Proteomes" id="UP001196565">
    <property type="component" value="Unassembled WGS sequence"/>
</dbReference>
<comment type="subcellular location">
    <subcellularLocation>
        <location evidence="2 12">Cell inner membrane</location>
        <topology evidence="2 12">Single-pass membrane protein</topology>
    </subcellularLocation>
</comment>
<keyword evidence="5 12" id="KW-0813">Transport</keyword>
<dbReference type="Pfam" id="PF04995">
    <property type="entry name" value="CcmD"/>
    <property type="match status" value="1"/>
</dbReference>
<name>A0ABS7ACV8_9PROT</name>
<dbReference type="InterPro" id="IPR007078">
    <property type="entry name" value="Haem_export_protD_CcmD"/>
</dbReference>
<evidence type="ECO:0000256" key="4">
    <source>
        <dbReference type="ARBA" id="ARBA00016461"/>
    </source>
</evidence>
<accession>A0ABS7ACV8</accession>
<evidence type="ECO:0000256" key="10">
    <source>
        <dbReference type="ARBA" id="ARBA00022989"/>
    </source>
</evidence>
<evidence type="ECO:0000256" key="9">
    <source>
        <dbReference type="ARBA" id="ARBA00022748"/>
    </source>
</evidence>
<evidence type="ECO:0000256" key="1">
    <source>
        <dbReference type="ARBA" id="ARBA00002442"/>
    </source>
</evidence>
<evidence type="ECO:0000313" key="13">
    <source>
        <dbReference type="EMBL" id="MBW6400138.1"/>
    </source>
</evidence>
<reference evidence="13 14" key="1">
    <citation type="submission" date="2021-07" db="EMBL/GenBank/DDBJ databases">
        <authorList>
            <person name="So Y."/>
        </authorList>
    </citation>
    <scope>NUCLEOTIDE SEQUENCE [LARGE SCALE GENOMIC DNA]</scope>
    <source>
        <strain evidence="13 14">HJA6</strain>
    </source>
</reference>
<protein>
    <recommendedName>
        <fullName evidence="4 12">Heme exporter protein D</fullName>
    </recommendedName>
</protein>
<dbReference type="NCBIfam" id="TIGR03141">
    <property type="entry name" value="cytochro_ccmD"/>
    <property type="match status" value="1"/>
</dbReference>
<comment type="function">
    <text evidence="1 12">Required for the export of heme to the periplasm for the biogenesis of c-type cytochromes.</text>
</comment>
<evidence type="ECO:0000256" key="11">
    <source>
        <dbReference type="ARBA" id="ARBA00023136"/>
    </source>
</evidence>
<evidence type="ECO:0000256" key="2">
    <source>
        <dbReference type="ARBA" id="ARBA00004377"/>
    </source>
</evidence>
<sequence length="47" mass="5216">MTLHWWHVLISYALTAVVFGALAGGAALRHRTAKRMLAKLDPRGDRS</sequence>
<keyword evidence="6 12" id="KW-1003">Cell membrane</keyword>
<feature type="transmembrane region" description="Helical" evidence="12">
    <location>
        <begin position="6"/>
        <end position="28"/>
    </location>
</feature>
<keyword evidence="7 12" id="KW-0997">Cell inner membrane</keyword>
<keyword evidence="10 12" id="KW-1133">Transmembrane helix</keyword>
<organism evidence="13 14">
    <name type="scientific">Roseomonas alba</name>
    <dbReference type="NCBI Taxonomy" id="2846776"/>
    <lineage>
        <taxon>Bacteria</taxon>
        <taxon>Pseudomonadati</taxon>
        <taxon>Pseudomonadota</taxon>
        <taxon>Alphaproteobacteria</taxon>
        <taxon>Acetobacterales</taxon>
        <taxon>Roseomonadaceae</taxon>
        <taxon>Roseomonas</taxon>
    </lineage>
</organism>
<evidence type="ECO:0000256" key="3">
    <source>
        <dbReference type="ARBA" id="ARBA00008741"/>
    </source>
</evidence>